<evidence type="ECO:0000313" key="1">
    <source>
        <dbReference type="EMBL" id="ARO46213.1"/>
    </source>
</evidence>
<accession>A0A1W6QY33</accession>
<organism evidence="1">
    <name type="scientific">Enterococcus faecalis</name>
    <name type="common">Streptococcus faecalis</name>
    <dbReference type="NCBI Taxonomy" id="1351"/>
    <lineage>
        <taxon>Bacteria</taxon>
        <taxon>Bacillati</taxon>
        <taxon>Bacillota</taxon>
        <taxon>Bacilli</taxon>
        <taxon>Lactobacillales</taxon>
        <taxon>Enterococcaceae</taxon>
        <taxon>Enterococcus</taxon>
    </lineage>
</organism>
<protein>
    <recommendedName>
        <fullName evidence="2">DNA-binding protein</fullName>
    </recommendedName>
</protein>
<dbReference type="EMBL" id="KY303941">
    <property type="protein sequence ID" value="ARO46213.1"/>
    <property type="molecule type" value="Genomic_DNA"/>
</dbReference>
<reference evidence="1" key="1">
    <citation type="submission" date="2016-12" db="EMBL/GenBank/DDBJ databases">
        <title>Characterization of a Plasmid Isolated from Enterococcus faecalis found in the Fecal Material of a Blue Whale.</title>
        <authorList>
            <person name="McLaughlin R."/>
        </authorList>
    </citation>
    <scope>NUCLEOTIDE SEQUENCE</scope>
    <source>
        <strain evidence="1">3</strain>
        <plasmid evidence="1">pGTC3</plasmid>
    </source>
</reference>
<sequence>MNEEKLEHYQKWCQENLLNRTEAMAITKQSSYAFTQSVYTKQLLPFVEKKGNTPSGTVRLFLKKDVEDYAKKIQNRQKNQPTKKPSH</sequence>
<evidence type="ECO:0008006" key="2">
    <source>
        <dbReference type="Google" id="ProtNLM"/>
    </source>
</evidence>
<name>A0A1W6QY33_ENTFL</name>
<dbReference type="AlphaFoldDB" id="A0A1W6QY33"/>
<geneLocation type="plasmid" evidence="1">
    <name>pGTC3</name>
</geneLocation>
<dbReference type="RefSeq" id="WP_057086838.1">
    <property type="nucleotide sequence ID" value="NZ_KY303941.1"/>
</dbReference>
<proteinExistence type="predicted"/>
<keyword evidence="1" id="KW-0614">Plasmid</keyword>